<reference evidence="1 2" key="1">
    <citation type="journal article" date="2023" name="IMA Fungus">
        <title>Comparative genomic study of the Penicillium genus elucidates a diverse pangenome and 15 lateral gene transfer events.</title>
        <authorList>
            <person name="Petersen C."/>
            <person name="Sorensen T."/>
            <person name="Nielsen M.R."/>
            <person name="Sondergaard T.E."/>
            <person name="Sorensen J.L."/>
            <person name="Fitzpatrick D.A."/>
            <person name="Frisvad J.C."/>
            <person name="Nielsen K.L."/>
        </authorList>
    </citation>
    <scope>NUCLEOTIDE SEQUENCE [LARGE SCALE GENOMIC DNA]</scope>
    <source>
        <strain evidence="1 2">IBT 29057</strain>
    </source>
</reference>
<sequence>MSSLDYLSSSFQLGTLYLAVQKTSHSEPSCTSFALNAILELKGSATGSVHTNRNIDEACIFASDSRVYLVRKLVKGRAILRMSIEGGFSFESEFSFETSISE</sequence>
<evidence type="ECO:0000313" key="2">
    <source>
        <dbReference type="Proteomes" id="UP001216150"/>
    </source>
</evidence>
<dbReference type="EMBL" id="JAQJAC010000003">
    <property type="protein sequence ID" value="KAJ5590684.1"/>
    <property type="molecule type" value="Genomic_DNA"/>
</dbReference>
<protein>
    <submittedName>
        <fullName evidence="1">Uncharacterized protein</fullName>
    </submittedName>
</protein>
<evidence type="ECO:0000313" key="1">
    <source>
        <dbReference type="EMBL" id="KAJ5590684.1"/>
    </source>
</evidence>
<keyword evidence="2" id="KW-1185">Reference proteome</keyword>
<organism evidence="1 2">
    <name type="scientific">Penicillium hetheringtonii</name>
    <dbReference type="NCBI Taxonomy" id="911720"/>
    <lineage>
        <taxon>Eukaryota</taxon>
        <taxon>Fungi</taxon>
        <taxon>Dikarya</taxon>
        <taxon>Ascomycota</taxon>
        <taxon>Pezizomycotina</taxon>
        <taxon>Eurotiomycetes</taxon>
        <taxon>Eurotiomycetidae</taxon>
        <taxon>Eurotiales</taxon>
        <taxon>Aspergillaceae</taxon>
        <taxon>Penicillium</taxon>
    </lineage>
</organism>
<comment type="caution">
    <text evidence="1">The sequence shown here is derived from an EMBL/GenBank/DDBJ whole genome shotgun (WGS) entry which is preliminary data.</text>
</comment>
<dbReference type="AlphaFoldDB" id="A0AAD6GWJ0"/>
<dbReference type="Proteomes" id="UP001216150">
    <property type="component" value="Unassembled WGS sequence"/>
</dbReference>
<name>A0AAD6GWJ0_9EURO</name>
<gene>
    <name evidence="1" type="ORF">N7450_004656</name>
</gene>
<proteinExistence type="predicted"/>
<accession>A0AAD6GWJ0</accession>